<feature type="transmembrane region" description="Helical" evidence="1">
    <location>
        <begin position="20"/>
        <end position="40"/>
    </location>
</feature>
<evidence type="ECO:0000256" key="1">
    <source>
        <dbReference type="SAM" id="Phobius"/>
    </source>
</evidence>
<gene>
    <name evidence="2" type="ORF">BT96DRAFT_923857</name>
</gene>
<accession>A0A6A4H7R3</accession>
<dbReference type="Proteomes" id="UP000799118">
    <property type="component" value="Unassembled WGS sequence"/>
</dbReference>
<organism evidence="2 3">
    <name type="scientific">Gymnopus androsaceus JB14</name>
    <dbReference type="NCBI Taxonomy" id="1447944"/>
    <lineage>
        <taxon>Eukaryota</taxon>
        <taxon>Fungi</taxon>
        <taxon>Dikarya</taxon>
        <taxon>Basidiomycota</taxon>
        <taxon>Agaricomycotina</taxon>
        <taxon>Agaricomycetes</taxon>
        <taxon>Agaricomycetidae</taxon>
        <taxon>Agaricales</taxon>
        <taxon>Marasmiineae</taxon>
        <taxon>Omphalotaceae</taxon>
        <taxon>Gymnopus</taxon>
    </lineage>
</organism>
<keyword evidence="1" id="KW-1133">Transmembrane helix</keyword>
<evidence type="ECO:0000313" key="2">
    <source>
        <dbReference type="EMBL" id="KAE9393780.1"/>
    </source>
</evidence>
<evidence type="ECO:0000313" key="3">
    <source>
        <dbReference type="Proteomes" id="UP000799118"/>
    </source>
</evidence>
<sequence length="85" mass="9655">MGLSVFLRGNLGPSRQSTVVMLTYAIHLLCPTIIGCLIQFHTNNDVRIILTPFFPYRVGCEVFYLLSIHGWEFDNTHLLTKSNIS</sequence>
<keyword evidence="1" id="KW-0472">Membrane</keyword>
<dbReference type="EMBL" id="ML769564">
    <property type="protein sequence ID" value="KAE9393780.1"/>
    <property type="molecule type" value="Genomic_DNA"/>
</dbReference>
<reference evidence="2" key="1">
    <citation type="journal article" date="2019" name="Environ. Microbiol.">
        <title>Fungal ecological strategies reflected in gene transcription - a case study of two litter decomposers.</title>
        <authorList>
            <person name="Barbi F."/>
            <person name="Kohler A."/>
            <person name="Barry K."/>
            <person name="Baskaran P."/>
            <person name="Daum C."/>
            <person name="Fauchery L."/>
            <person name="Ihrmark K."/>
            <person name="Kuo A."/>
            <person name="LaButti K."/>
            <person name="Lipzen A."/>
            <person name="Morin E."/>
            <person name="Grigoriev I.V."/>
            <person name="Henrissat B."/>
            <person name="Lindahl B."/>
            <person name="Martin F."/>
        </authorList>
    </citation>
    <scope>NUCLEOTIDE SEQUENCE</scope>
    <source>
        <strain evidence="2">JB14</strain>
    </source>
</reference>
<keyword evidence="3" id="KW-1185">Reference proteome</keyword>
<protein>
    <submittedName>
        <fullName evidence="2">Uncharacterized protein</fullName>
    </submittedName>
</protein>
<keyword evidence="1" id="KW-0812">Transmembrane</keyword>
<proteinExistence type="predicted"/>
<dbReference type="AlphaFoldDB" id="A0A6A4H7R3"/>
<name>A0A6A4H7R3_9AGAR</name>